<protein>
    <submittedName>
        <fullName evidence="8">Cobalt transport protein</fullName>
    </submittedName>
</protein>
<keyword evidence="5 7" id="KW-1133">Transmembrane helix</keyword>
<comment type="subcellular location">
    <subcellularLocation>
        <location evidence="1">Membrane</location>
        <topology evidence="1">Multi-pass membrane protein</topology>
    </subcellularLocation>
</comment>
<dbReference type="EMBL" id="CABFKI010000004">
    <property type="protein sequence ID" value="VTU07217.1"/>
    <property type="molecule type" value="Genomic_DNA"/>
</dbReference>
<dbReference type="RefSeq" id="WP_135709604.1">
    <property type="nucleotide sequence ID" value="NZ_CABFKI010000004.1"/>
</dbReference>
<keyword evidence="6 7" id="KW-0472">Membrane</keyword>
<sequence length="207" mass="24243">MSIALRFSLAVFSAFALSAVENVKILTALFIFILLFFLGLYFRHRQLQQAIRFLLIFNIFTFFIWLTLPWKWQDGWHYSAEGQQLALLLSLKMNLITLCIRLLLHRFNELDLLTLLQHPFVPPKFVRLALLSVRYIKIFAETDRTLSTAMRARGFRAGFNRRTFYVTAQRVALLLIHAMNKAEIVDMALRARGVNYQKINVHKEHQG</sequence>
<keyword evidence="9" id="KW-1185">Reference proteome</keyword>
<dbReference type="InterPro" id="IPR003339">
    <property type="entry name" value="ABC/ECF_trnsptr_transmembrane"/>
</dbReference>
<dbReference type="CDD" id="cd16914">
    <property type="entry name" value="EcfT"/>
    <property type="match status" value="1"/>
</dbReference>
<name>A0ABY6TIR0_9PAST</name>
<dbReference type="Proteomes" id="UP000308167">
    <property type="component" value="Unassembled WGS sequence"/>
</dbReference>
<evidence type="ECO:0000256" key="2">
    <source>
        <dbReference type="ARBA" id="ARBA00008564"/>
    </source>
</evidence>
<dbReference type="PANTHER" id="PTHR34857">
    <property type="entry name" value="SLL0384 PROTEIN"/>
    <property type="match status" value="1"/>
</dbReference>
<feature type="transmembrane region" description="Helical" evidence="7">
    <location>
        <begin position="54"/>
        <end position="72"/>
    </location>
</feature>
<keyword evidence="4 7" id="KW-0812">Transmembrane</keyword>
<feature type="transmembrane region" description="Helical" evidence="7">
    <location>
        <begin position="84"/>
        <end position="104"/>
    </location>
</feature>
<accession>A0ABY6TIR0</accession>
<keyword evidence="3" id="KW-1003">Cell membrane</keyword>
<organism evidence="8 9">
    <name type="scientific">Actinobacillus porcinus</name>
    <dbReference type="NCBI Taxonomy" id="51048"/>
    <lineage>
        <taxon>Bacteria</taxon>
        <taxon>Pseudomonadati</taxon>
        <taxon>Pseudomonadota</taxon>
        <taxon>Gammaproteobacteria</taxon>
        <taxon>Pasteurellales</taxon>
        <taxon>Pasteurellaceae</taxon>
        <taxon>Actinobacillus</taxon>
    </lineage>
</organism>
<evidence type="ECO:0000256" key="3">
    <source>
        <dbReference type="ARBA" id="ARBA00022475"/>
    </source>
</evidence>
<feature type="transmembrane region" description="Helical" evidence="7">
    <location>
        <begin position="26"/>
        <end position="42"/>
    </location>
</feature>
<evidence type="ECO:0000313" key="9">
    <source>
        <dbReference type="Proteomes" id="UP000308167"/>
    </source>
</evidence>
<dbReference type="Pfam" id="PF02361">
    <property type="entry name" value="CbiQ"/>
    <property type="match status" value="1"/>
</dbReference>
<dbReference type="GeneID" id="86155168"/>
<comment type="caution">
    <text evidence="8">The sequence shown here is derived from an EMBL/GenBank/DDBJ whole genome shotgun (WGS) entry which is preliminary data.</text>
</comment>
<evidence type="ECO:0000256" key="5">
    <source>
        <dbReference type="ARBA" id="ARBA00022989"/>
    </source>
</evidence>
<dbReference type="PANTHER" id="PTHR34857:SF2">
    <property type="entry name" value="SLL0384 PROTEIN"/>
    <property type="match status" value="1"/>
</dbReference>
<comment type="similarity">
    <text evidence="2">Belongs to the CbiQ family.</text>
</comment>
<evidence type="ECO:0000256" key="1">
    <source>
        <dbReference type="ARBA" id="ARBA00004141"/>
    </source>
</evidence>
<gene>
    <name evidence="8" type="primary">cbiQ</name>
    <name evidence="8" type="ORF">SAMEA1410922_00767</name>
</gene>
<evidence type="ECO:0000256" key="6">
    <source>
        <dbReference type="ARBA" id="ARBA00023136"/>
    </source>
</evidence>
<evidence type="ECO:0000256" key="7">
    <source>
        <dbReference type="SAM" id="Phobius"/>
    </source>
</evidence>
<evidence type="ECO:0000256" key="4">
    <source>
        <dbReference type="ARBA" id="ARBA00022692"/>
    </source>
</evidence>
<evidence type="ECO:0000313" key="8">
    <source>
        <dbReference type="EMBL" id="VTU07217.1"/>
    </source>
</evidence>
<proteinExistence type="inferred from homology"/>
<reference evidence="8 9" key="1">
    <citation type="submission" date="2019-05" db="EMBL/GenBank/DDBJ databases">
        <authorList>
            <consortium name="Pathogen Informatics"/>
        </authorList>
    </citation>
    <scope>NUCLEOTIDE SEQUENCE [LARGE SCALE GENOMIC DNA]</scope>
    <source>
        <strain evidence="8 9">NM319</strain>
    </source>
</reference>
<dbReference type="InterPro" id="IPR051611">
    <property type="entry name" value="ECF_transporter_component"/>
</dbReference>